<dbReference type="EC" id="3.4.21.116" evidence="2"/>
<dbReference type="InterPro" id="IPR041489">
    <property type="entry name" value="PDZ_6"/>
</dbReference>
<organism evidence="2 3">
    <name type="scientific">Clostridium aciditolerans</name>
    <dbReference type="NCBI Taxonomy" id="339861"/>
    <lineage>
        <taxon>Bacteria</taxon>
        <taxon>Bacillati</taxon>
        <taxon>Bacillota</taxon>
        <taxon>Clostridia</taxon>
        <taxon>Eubacteriales</taxon>
        <taxon>Clostridiaceae</taxon>
        <taxon>Clostridium</taxon>
    </lineage>
</organism>
<evidence type="ECO:0000313" key="2">
    <source>
        <dbReference type="EMBL" id="MBI6873032.1"/>
    </source>
</evidence>
<dbReference type="GO" id="GO:0016787">
    <property type="term" value="F:hydrolase activity"/>
    <property type="evidence" value="ECO:0007669"/>
    <property type="project" value="UniProtKB-KW"/>
</dbReference>
<dbReference type="Pfam" id="PF17820">
    <property type="entry name" value="PDZ_6"/>
    <property type="match status" value="1"/>
</dbReference>
<dbReference type="InterPro" id="IPR014219">
    <property type="entry name" value="SpoIVB"/>
</dbReference>
<accession>A0A934HYV0</accession>
<comment type="caution">
    <text evidence="2">The sequence shown here is derived from an EMBL/GenBank/DDBJ whole genome shotgun (WGS) entry which is preliminary data.</text>
</comment>
<dbReference type="NCBIfam" id="TIGR02860">
    <property type="entry name" value="spore_IV_B"/>
    <property type="match status" value="1"/>
</dbReference>
<dbReference type="InterPro" id="IPR001478">
    <property type="entry name" value="PDZ"/>
</dbReference>
<dbReference type="InterPro" id="IPR009003">
    <property type="entry name" value="Peptidase_S1_PA"/>
</dbReference>
<dbReference type="RefSeq" id="WP_211142508.1">
    <property type="nucleotide sequence ID" value="NZ_JAEEGB010000010.1"/>
</dbReference>
<dbReference type="InterPro" id="IPR008763">
    <property type="entry name" value="Peptidase_S55"/>
</dbReference>
<keyword evidence="3" id="KW-1185">Reference proteome</keyword>
<dbReference type="SUPFAM" id="SSF50494">
    <property type="entry name" value="Trypsin-like serine proteases"/>
    <property type="match status" value="1"/>
</dbReference>
<dbReference type="Proteomes" id="UP000622687">
    <property type="component" value="Unassembled WGS sequence"/>
</dbReference>
<dbReference type="AlphaFoldDB" id="A0A934HYV0"/>
<dbReference type="SMART" id="SM00228">
    <property type="entry name" value="PDZ"/>
    <property type="match status" value="1"/>
</dbReference>
<keyword evidence="2" id="KW-0378">Hydrolase</keyword>
<evidence type="ECO:0000259" key="1">
    <source>
        <dbReference type="PROSITE" id="PS51494"/>
    </source>
</evidence>
<proteinExistence type="predicted"/>
<sequence length="405" mass="44049">MVKKTSKILCWMLIPILLITLVAYFKIQNIPTTIFIREGQSIKSNTFVKVCEETDTVKAANNTNKEKKASVNLLGIFPVKSVSIKSVSNDIVLYPGGQPVGVKLSTKGVLVVALSDIKTENGKAPSPAALGGIQIGDNITKINDTLVKNAEQTQSQINSSEGKNLKITIDRKGEQLEKIIKPIKSSEDKNYKIGLWIRDSTAGVGTLTFYDEKTEMFAALGHPITDIDTGTILSINSGEIVSSSIVSVKKGLRGNPGELKGIFVNEETILGHIQKNTECGVFGKSNTKLVNKYNKPMKVALRNEIKEGPAKILTTIDGDEPKYYDIQIEKLLSQDTPGPKSMIIKVTDPVLLEKTGGIVQGMSGSPIIQDNKIIGAVTHVLINKPDVGYGIYIEWMLKDANILTK</sequence>
<dbReference type="EMBL" id="JAEEGB010000010">
    <property type="protein sequence ID" value="MBI6873032.1"/>
    <property type="molecule type" value="Genomic_DNA"/>
</dbReference>
<gene>
    <name evidence="2" type="primary">spoIVB</name>
    <name evidence="2" type="ORF">I6U51_09995</name>
</gene>
<dbReference type="Pfam" id="PF05580">
    <property type="entry name" value="Peptidase_S55"/>
    <property type="match status" value="1"/>
</dbReference>
<protein>
    <submittedName>
        <fullName evidence="2">SpoIVB peptidase</fullName>
        <ecNumber evidence="2">3.4.21.116</ecNumber>
    </submittedName>
</protein>
<dbReference type="SUPFAM" id="SSF50156">
    <property type="entry name" value="PDZ domain-like"/>
    <property type="match status" value="1"/>
</dbReference>
<evidence type="ECO:0000313" key="3">
    <source>
        <dbReference type="Proteomes" id="UP000622687"/>
    </source>
</evidence>
<dbReference type="Gene3D" id="2.30.42.10">
    <property type="match status" value="1"/>
</dbReference>
<name>A0A934HYV0_9CLOT</name>
<reference evidence="2" key="1">
    <citation type="submission" date="2020-12" db="EMBL/GenBank/DDBJ databases">
        <title>Clostridium thailandense sp. nov., a novel acetogenic bacterium isolated from peat land soil in Thailand.</title>
        <authorList>
            <person name="Chaikitkaew S."/>
            <person name="Birkeland N.K."/>
        </authorList>
    </citation>
    <scope>NUCLEOTIDE SEQUENCE</scope>
    <source>
        <strain evidence="2">DSM 17425</strain>
    </source>
</reference>
<dbReference type="InterPro" id="IPR036034">
    <property type="entry name" value="PDZ_sf"/>
</dbReference>
<dbReference type="PROSITE" id="PS51494">
    <property type="entry name" value="SPOIVB"/>
    <property type="match status" value="1"/>
</dbReference>
<feature type="domain" description="Peptidase S55" evidence="1">
    <location>
        <begin position="174"/>
        <end position="405"/>
    </location>
</feature>